<protein>
    <submittedName>
        <fullName evidence="1">Uncharacterized protein</fullName>
    </submittedName>
</protein>
<evidence type="ECO:0000313" key="2">
    <source>
        <dbReference type="Proteomes" id="UP000228934"/>
    </source>
</evidence>
<dbReference type="AlphaFoldDB" id="A0A2G9S7Y4"/>
<dbReference type="EMBL" id="KV925891">
    <property type="protein sequence ID" value="PIO35561.1"/>
    <property type="molecule type" value="Genomic_DNA"/>
</dbReference>
<gene>
    <name evidence="1" type="ORF">AB205_0062340</name>
</gene>
<reference evidence="2" key="1">
    <citation type="journal article" date="2017" name="Nat. Commun.">
        <title>The North American bullfrog draft genome provides insight into hormonal regulation of long noncoding RNA.</title>
        <authorList>
            <person name="Hammond S.A."/>
            <person name="Warren R.L."/>
            <person name="Vandervalk B.P."/>
            <person name="Kucuk E."/>
            <person name="Khan H."/>
            <person name="Gibb E.A."/>
            <person name="Pandoh P."/>
            <person name="Kirk H."/>
            <person name="Zhao Y."/>
            <person name="Jones M."/>
            <person name="Mungall A.J."/>
            <person name="Coope R."/>
            <person name="Pleasance S."/>
            <person name="Moore R.A."/>
            <person name="Holt R.A."/>
            <person name="Round J.M."/>
            <person name="Ohora S."/>
            <person name="Walle B.V."/>
            <person name="Veldhoen N."/>
            <person name="Helbing C.C."/>
            <person name="Birol I."/>
        </authorList>
    </citation>
    <scope>NUCLEOTIDE SEQUENCE [LARGE SCALE GENOMIC DNA]</scope>
</reference>
<name>A0A2G9S7Y4_AQUCT</name>
<dbReference type="Proteomes" id="UP000228934">
    <property type="component" value="Unassembled WGS sequence"/>
</dbReference>
<organism evidence="1 2">
    <name type="scientific">Aquarana catesbeiana</name>
    <name type="common">American bullfrog</name>
    <name type="synonym">Rana catesbeiana</name>
    <dbReference type="NCBI Taxonomy" id="8400"/>
    <lineage>
        <taxon>Eukaryota</taxon>
        <taxon>Metazoa</taxon>
        <taxon>Chordata</taxon>
        <taxon>Craniata</taxon>
        <taxon>Vertebrata</taxon>
        <taxon>Euteleostomi</taxon>
        <taxon>Amphibia</taxon>
        <taxon>Batrachia</taxon>
        <taxon>Anura</taxon>
        <taxon>Neobatrachia</taxon>
        <taxon>Ranoidea</taxon>
        <taxon>Ranidae</taxon>
        <taxon>Aquarana</taxon>
    </lineage>
</organism>
<evidence type="ECO:0000313" key="1">
    <source>
        <dbReference type="EMBL" id="PIO35561.1"/>
    </source>
</evidence>
<keyword evidence="2" id="KW-1185">Reference proteome</keyword>
<proteinExistence type="predicted"/>
<reference evidence="1" key="2">
    <citation type="submission" date="2017-08" db="EMBL/GenBank/DDBJ databases">
        <title>Assembly of the North American Bullfrog Genome.</title>
        <authorList>
            <person name="Warren R.L."/>
            <person name="Vandervalk B.P."/>
            <person name="Kucuk E."/>
            <person name="Birol I."/>
            <person name="Helbing C."/>
            <person name="Pandoh P."/>
            <person name="Behsaz B."/>
            <person name="Mohamadi H."/>
            <person name="Chu J."/>
            <person name="Jackman S."/>
            <person name="Hammond S.A."/>
            <person name="Veldhoen N."/>
            <person name="Kirk H."/>
            <person name="Zhao Y."/>
            <person name="Coope R."/>
            <person name="Pleasance S."/>
            <person name="Moore R."/>
            <person name="Holt R."/>
        </authorList>
    </citation>
    <scope>NUCLEOTIDE SEQUENCE</scope>
    <source>
        <strain evidence="1">Bruno</strain>
        <tissue evidence="1">Liver</tissue>
    </source>
</reference>
<dbReference type="EMBL" id="KV925891">
    <property type="protein sequence ID" value="PIO35562.1"/>
    <property type="molecule type" value="Genomic_DNA"/>
</dbReference>
<sequence length="76" mass="8545">MGAPVLYILKAQLKSAILAFSNAISLRFLADFDIFIWISQPRIFLFFPFMSLQIITPAISGSRVQSQNPADKLQDL</sequence>
<accession>A0A2G9S7Y4</accession>